<evidence type="ECO:0000256" key="6">
    <source>
        <dbReference type="ARBA" id="ARBA00022448"/>
    </source>
</evidence>
<evidence type="ECO:0000256" key="5">
    <source>
        <dbReference type="ARBA" id="ARBA00021008"/>
    </source>
</evidence>
<feature type="transmembrane region" description="Helical" evidence="18">
    <location>
        <begin position="238"/>
        <end position="259"/>
    </location>
</feature>
<dbReference type="Pfam" id="PF00361">
    <property type="entry name" value="Proton_antipo_M"/>
    <property type="match status" value="1"/>
</dbReference>
<dbReference type="EC" id="7.1.1.2" evidence="4 18"/>
<feature type="transmembrane region" description="Helical" evidence="18">
    <location>
        <begin position="271"/>
        <end position="291"/>
    </location>
</feature>
<evidence type="ECO:0000256" key="10">
    <source>
        <dbReference type="ARBA" id="ARBA00022967"/>
    </source>
</evidence>
<evidence type="ECO:0000256" key="16">
    <source>
        <dbReference type="ARBA" id="ARBA00023136"/>
    </source>
</evidence>
<comment type="function">
    <text evidence="18">Core subunit of the mitochondrial membrane respiratory chain NADH dehydrogenase (Complex I) which catalyzes electron transfer from NADH through the respiratory chain, using ubiquinone as an electron acceptor. Essential for the catalytic activity and assembly of complex I.</text>
</comment>
<feature type="transmembrane region" description="Helical" evidence="18">
    <location>
        <begin position="59"/>
        <end position="79"/>
    </location>
</feature>
<keyword evidence="14 18" id="KW-0830">Ubiquinone</keyword>
<keyword evidence="16 18" id="KW-0472">Membrane</keyword>
<evidence type="ECO:0000256" key="7">
    <source>
        <dbReference type="ARBA" id="ARBA00022660"/>
    </source>
</evidence>
<proteinExistence type="inferred from homology"/>
<evidence type="ECO:0000256" key="15">
    <source>
        <dbReference type="ARBA" id="ARBA00023128"/>
    </source>
</evidence>
<dbReference type="GO" id="GO:0008137">
    <property type="term" value="F:NADH dehydrogenase (ubiquinone) activity"/>
    <property type="evidence" value="ECO:0007669"/>
    <property type="project" value="UniProtKB-EC"/>
</dbReference>
<evidence type="ECO:0000313" key="20">
    <source>
        <dbReference type="EMBL" id="QRV62630.1"/>
    </source>
</evidence>
<evidence type="ECO:0000256" key="13">
    <source>
        <dbReference type="ARBA" id="ARBA00023027"/>
    </source>
</evidence>
<keyword evidence="8 18" id="KW-0812">Transmembrane</keyword>
<feature type="transmembrane region" description="Helical" evidence="18">
    <location>
        <begin position="319"/>
        <end position="338"/>
    </location>
</feature>
<evidence type="ECO:0000256" key="9">
    <source>
        <dbReference type="ARBA" id="ARBA00022792"/>
    </source>
</evidence>
<protein>
    <recommendedName>
        <fullName evidence="5 18">NADH-ubiquinone oxidoreductase chain 2</fullName>
        <ecNumber evidence="4 18">7.1.1.2</ecNumber>
    </recommendedName>
</protein>
<keyword evidence="12 18" id="KW-1133">Transmembrane helix</keyword>
<name>A0A894JWN1_9DYTI</name>
<comment type="function">
    <text evidence="1">Core subunit of the mitochondrial membrane respiratory chain NADH dehydrogenase (Complex I) that is believed to belong to the minimal assembly required for catalysis. Complex I functions in the transfer of electrons from NADH to the respiratory chain. The immediate electron acceptor for the enzyme is believed to be ubiquinone.</text>
</comment>
<organism evidence="20">
    <name type="scientific">Sternopriscus clavatus</name>
    <dbReference type="NCBI Taxonomy" id="521640"/>
    <lineage>
        <taxon>Eukaryota</taxon>
        <taxon>Metazoa</taxon>
        <taxon>Ecdysozoa</taxon>
        <taxon>Arthropoda</taxon>
        <taxon>Hexapoda</taxon>
        <taxon>Insecta</taxon>
        <taxon>Pterygota</taxon>
        <taxon>Neoptera</taxon>
        <taxon>Endopterygota</taxon>
        <taxon>Coleoptera</taxon>
        <taxon>Adephaga</taxon>
        <taxon>Dytiscoidea</taxon>
        <taxon>Dytiscidae</taxon>
        <taxon>Hydroporinae</taxon>
        <taxon>Hydroporini</taxon>
        <taxon>Sternopriscus</taxon>
    </lineage>
</organism>
<evidence type="ECO:0000256" key="2">
    <source>
        <dbReference type="ARBA" id="ARBA00004448"/>
    </source>
</evidence>
<dbReference type="PANTHER" id="PTHR46552">
    <property type="entry name" value="NADH-UBIQUINONE OXIDOREDUCTASE CHAIN 2"/>
    <property type="match status" value="1"/>
</dbReference>
<comment type="catalytic activity">
    <reaction evidence="17 18">
        <text>a ubiquinone + NADH + 5 H(+)(in) = a ubiquinol + NAD(+) + 4 H(+)(out)</text>
        <dbReference type="Rhea" id="RHEA:29091"/>
        <dbReference type="Rhea" id="RHEA-COMP:9565"/>
        <dbReference type="Rhea" id="RHEA-COMP:9566"/>
        <dbReference type="ChEBI" id="CHEBI:15378"/>
        <dbReference type="ChEBI" id="CHEBI:16389"/>
        <dbReference type="ChEBI" id="CHEBI:17976"/>
        <dbReference type="ChEBI" id="CHEBI:57540"/>
        <dbReference type="ChEBI" id="CHEBI:57945"/>
        <dbReference type="EC" id="7.1.1.2"/>
    </reaction>
</comment>
<comment type="similarity">
    <text evidence="3 18">Belongs to the complex I subunit 2 family.</text>
</comment>
<dbReference type="InterPro" id="IPR003917">
    <property type="entry name" value="NADH_UbQ_OxRdtase_chain2"/>
</dbReference>
<feature type="transmembrane region" description="Helical" evidence="18">
    <location>
        <begin position="200"/>
        <end position="217"/>
    </location>
</feature>
<dbReference type="PRINTS" id="PR01436">
    <property type="entry name" value="NADHDHGNASE2"/>
</dbReference>
<keyword evidence="10 18" id="KW-1278">Translocase</keyword>
<keyword evidence="9 18" id="KW-0999">Mitochondrion inner membrane</keyword>
<dbReference type="AlphaFoldDB" id="A0A894JWN1"/>
<keyword evidence="6" id="KW-0813">Transport</keyword>
<dbReference type="InterPro" id="IPR001750">
    <property type="entry name" value="ND/Mrp_TM"/>
</dbReference>
<evidence type="ECO:0000259" key="19">
    <source>
        <dbReference type="Pfam" id="PF00361"/>
    </source>
</evidence>
<dbReference type="GO" id="GO:0005743">
    <property type="term" value="C:mitochondrial inner membrane"/>
    <property type="evidence" value="ECO:0007669"/>
    <property type="project" value="UniProtKB-SubCell"/>
</dbReference>
<evidence type="ECO:0000256" key="12">
    <source>
        <dbReference type="ARBA" id="ARBA00022989"/>
    </source>
</evidence>
<feature type="transmembrane region" description="Helical" evidence="18">
    <location>
        <begin position="151"/>
        <end position="169"/>
    </location>
</feature>
<gene>
    <name evidence="20" type="primary">nad2</name>
</gene>
<dbReference type="PANTHER" id="PTHR46552:SF1">
    <property type="entry name" value="NADH-UBIQUINONE OXIDOREDUCTASE CHAIN 2"/>
    <property type="match status" value="1"/>
</dbReference>
<keyword evidence="7 18" id="KW-0679">Respiratory chain</keyword>
<sequence length="342" mass="40146">MFPLYKVIFFLTLFLGTTITVSSHSWLATWMGLEINLLSFIPLISESNNPYSSESSIKYFLVQALGSSILLISIIMIMMKNLNSNEMFYINSSIIFIMNSSILMKMGAAPFHFWFPEIIEGMSWLNSLILMTWQKIAPMIIMSYLIKNNMFIMMIILMSTLIGSIGGLNQTKLRKILTYSSINHIGWMLSALIINEYTWIMYFMVYSIISLSIILMFKSFNIFMLKQIFSMKNNNYMIKFFMMFNLLSLGGLPPFLGFLPKWLIIQHMSTYNMFITLFIIMMTLITLFFYLQIMYSSIMIYNNENNFYSINNKYNENNLLINYTTFISIFGLLIYTFFMNLF</sequence>
<reference evidence="20" key="1">
    <citation type="journal article" date="2021" name="Mol. Phylogenet. Evol.">
        <title>Habitat preference and diversification rates in a speciose lineage of diving beetles.</title>
        <authorList>
            <person name="Villastrigo A."/>
            <person name="Abellan P."/>
            <person name="Ribera I."/>
        </authorList>
    </citation>
    <scope>NUCLEOTIDE SEQUENCE</scope>
</reference>
<evidence type="ECO:0000256" key="18">
    <source>
        <dbReference type="RuleBase" id="RU003403"/>
    </source>
</evidence>
<keyword evidence="15 18" id="KW-0496">Mitochondrion</keyword>
<evidence type="ECO:0000256" key="17">
    <source>
        <dbReference type="ARBA" id="ARBA00049551"/>
    </source>
</evidence>
<evidence type="ECO:0000256" key="1">
    <source>
        <dbReference type="ARBA" id="ARBA00003257"/>
    </source>
</evidence>
<geneLocation type="mitochondrion" evidence="20"/>
<evidence type="ECO:0000256" key="3">
    <source>
        <dbReference type="ARBA" id="ARBA00007012"/>
    </source>
</evidence>
<feature type="domain" description="NADH:quinone oxidoreductase/Mrp antiporter transmembrane" evidence="19">
    <location>
        <begin position="23"/>
        <end position="286"/>
    </location>
</feature>
<evidence type="ECO:0000256" key="8">
    <source>
        <dbReference type="ARBA" id="ARBA00022692"/>
    </source>
</evidence>
<keyword evidence="11 18" id="KW-0249">Electron transport</keyword>
<evidence type="ECO:0000256" key="14">
    <source>
        <dbReference type="ARBA" id="ARBA00023075"/>
    </source>
</evidence>
<comment type="subcellular location">
    <subcellularLocation>
        <location evidence="2 18">Mitochondrion inner membrane</location>
        <topology evidence="2 18">Multi-pass membrane protein</topology>
    </subcellularLocation>
</comment>
<keyword evidence="13 18" id="KW-0520">NAD</keyword>
<dbReference type="GO" id="GO:0006120">
    <property type="term" value="P:mitochondrial electron transport, NADH to ubiquinone"/>
    <property type="evidence" value="ECO:0007669"/>
    <property type="project" value="InterPro"/>
</dbReference>
<feature type="transmembrane region" description="Helical" evidence="18">
    <location>
        <begin position="94"/>
        <end position="115"/>
    </location>
</feature>
<evidence type="ECO:0000256" key="4">
    <source>
        <dbReference type="ARBA" id="ARBA00012944"/>
    </source>
</evidence>
<evidence type="ECO:0000256" key="11">
    <source>
        <dbReference type="ARBA" id="ARBA00022982"/>
    </source>
</evidence>
<dbReference type="EMBL" id="MW465300">
    <property type="protein sequence ID" value="QRV62630.1"/>
    <property type="molecule type" value="Genomic_DNA"/>
</dbReference>
<accession>A0A894JWN1</accession>
<dbReference type="InterPro" id="IPR050175">
    <property type="entry name" value="Complex_I_Subunit_2"/>
</dbReference>
<feature type="transmembrane region" description="Helical" evidence="18">
    <location>
        <begin position="176"/>
        <end position="194"/>
    </location>
</feature>